<dbReference type="AlphaFoldDB" id="A0A3M0I630"/>
<accession>A0A3M0I630</accession>
<evidence type="ECO:0000313" key="1">
    <source>
        <dbReference type="EMBL" id="RMB83660.1"/>
    </source>
</evidence>
<name>A0A3M0I630_9ACTN</name>
<comment type="caution">
    <text evidence="1">The sequence shown here is derived from an EMBL/GenBank/DDBJ whole genome shotgun (WGS) entry which is preliminary data.</text>
</comment>
<protein>
    <submittedName>
        <fullName evidence="1">Uncharacterized protein</fullName>
    </submittedName>
</protein>
<reference evidence="1 2" key="1">
    <citation type="submission" date="2017-11" db="EMBL/GenBank/DDBJ databases">
        <title>Draft genome of actinobacteria isolated from guarana (Paullinia cupana (Mart.) Ducke.</title>
        <authorList>
            <person name="Siqueira K.A."/>
            <person name="Liotti R.G."/>
            <person name="Mendes T.A.O."/>
            <person name="Soares M.A."/>
        </authorList>
    </citation>
    <scope>NUCLEOTIDE SEQUENCE [LARGE SCALE GENOMIC DNA]</scope>
    <source>
        <strain evidence="1 2">193</strain>
    </source>
</reference>
<organism evidence="1 2">
    <name type="scientific">Streptomyces shenzhenensis</name>
    <dbReference type="NCBI Taxonomy" id="943815"/>
    <lineage>
        <taxon>Bacteria</taxon>
        <taxon>Bacillati</taxon>
        <taxon>Actinomycetota</taxon>
        <taxon>Actinomycetes</taxon>
        <taxon>Kitasatosporales</taxon>
        <taxon>Streptomycetaceae</taxon>
        <taxon>Streptomyces</taxon>
    </lineage>
</organism>
<sequence>MIFKVRPDTTRLAQDAYEAYVTAVNGTSVNGDTLPEWDALSRPVQNAWKLSAEAVRHRVELNA</sequence>
<dbReference type="Proteomes" id="UP000270471">
    <property type="component" value="Unassembled WGS sequence"/>
</dbReference>
<dbReference type="EMBL" id="PENI01000015">
    <property type="protein sequence ID" value="RMB83660.1"/>
    <property type="molecule type" value="Genomic_DNA"/>
</dbReference>
<evidence type="ECO:0000313" key="2">
    <source>
        <dbReference type="Proteomes" id="UP000270471"/>
    </source>
</evidence>
<gene>
    <name evidence="1" type="ORF">CTZ28_23370</name>
</gene>
<proteinExistence type="predicted"/>
<dbReference type="RefSeq" id="WP_121891661.1">
    <property type="nucleotide sequence ID" value="NZ_PENI01000015.1"/>
</dbReference>
<keyword evidence="2" id="KW-1185">Reference proteome</keyword>